<proteinExistence type="predicted"/>
<reference evidence="1 2" key="1">
    <citation type="submission" date="2018-10" db="EMBL/GenBank/DDBJ databases">
        <title>A collection Staphylococci species genome sequencing.</title>
        <authorList>
            <person name="Cole K."/>
        </authorList>
    </citation>
    <scope>NUCLEOTIDE SEQUENCE [LARGE SCALE GENOMIC DNA]</scope>
    <source>
        <strain evidence="2">NCTC 12218</strain>
    </source>
</reference>
<dbReference type="EMBL" id="RXWV01000006">
    <property type="protein sequence ID" value="RTX75228.1"/>
    <property type="molecule type" value="Genomic_DNA"/>
</dbReference>
<dbReference type="AlphaFoldDB" id="A0AAJ4SKC0"/>
<accession>A0AAJ4SKC0</accession>
<dbReference type="RefSeq" id="WP_126476424.1">
    <property type="nucleotide sequence ID" value="NZ_JALGXD010000005.1"/>
</dbReference>
<evidence type="ECO:0000313" key="1">
    <source>
        <dbReference type="EMBL" id="RTX75228.1"/>
    </source>
</evidence>
<protein>
    <recommendedName>
        <fullName evidence="3">Transcriptional regulator TetR C-terminal Firmicutes type domain-containing protein</fullName>
    </recommendedName>
</protein>
<name>A0AAJ4SKC0_MAMSC</name>
<organism evidence="1 2">
    <name type="scientific">Mammaliicoccus sciuri</name>
    <name type="common">Staphylococcus sciuri</name>
    <dbReference type="NCBI Taxonomy" id="1296"/>
    <lineage>
        <taxon>Bacteria</taxon>
        <taxon>Bacillati</taxon>
        <taxon>Bacillota</taxon>
        <taxon>Bacilli</taxon>
        <taxon>Bacillales</taxon>
        <taxon>Staphylococcaceae</taxon>
        <taxon>Mammaliicoccus</taxon>
    </lineage>
</organism>
<sequence length="81" mass="9528">MIFIYYPLIFDHLSSYKNINNTIGEIPLLYFTSYVSGAGISFIKHWIQDEKRIDKSYLIKHFTTIVNNGPVPLMEKEQFPK</sequence>
<evidence type="ECO:0008006" key="3">
    <source>
        <dbReference type="Google" id="ProtNLM"/>
    </source>
</evidence>
<comment type="caution">
    <text evidence="1">The sequence shown here is derived from an EMBL/GenBank/DDBJ whole genome shotgun (WGS) entry which is preliminary data.</text>
</comment>
<evidence type="ECO:0000313" key="2">
    <source>
        <dbReference type="Proteomes" id="UP000274792"/>
    </source>
</evidence>
<dbReference type="Proteomes" id="UP000274792">
    <property type="component" value="Unassembled WGS sequence"/>
</dbReference>
<gene>
    <name evidence="1" type="ORF">CD117_01195</name>
</gene>